<proteinExistence type="predicted"/>
<feature type="region of interest" description="Disordered" evidence="1">
    <location>
        <begin position="164"/>
        <end position="186"/>
    </location>
</feature>
<dbReference type="AlphaFoldDB" id="A0A7R9I750"/>
<organism evidence="2">
    <name type="scientific">Timema bartmani</name>
    <dbReference type="NCBI Taxonomy" id="61472"/>
    <lineage>
        <taxon>Eukaryota</taxon>
        <taxon>Metazoa</taxon>
        <taxon>Ecdysozoa</taxon>
        <taxon>Arthropoda</taxon>
        <taxon>Hexapoda</taxon>
        <taxon>Insecta</taxon>
        <taxon>Pterygota</taxon>
        <taxon>Neoptera</taxon>
        <taxon>Polyneoptera</taxon>
        <taxon>Phasmatodea</taxon>
        <taxon>Timematodea</taxon>
        <taxon>Timematoidea</taxon>
        <taxon>Timematidae</taxon>
        <taxon>Timema</taxon>
    </lineage>
</organism>
<evidence type="ECO:0000256" key="1">
    <source>
        <dbReference type="SAM" id="MobiDB-lite"/>
    </source>
</evidence>
<gene>
    <name evidence="2" type="ORF">TBIB3V08_LOCUS12334</name>
</gene>
<reference evidence="2" key="1">
    <citation type="submission" date="2020-11" db="EMBL/GenBank/DDBJ databases">
        <authorList>
            <person name="Tran Van P."/>
        </authorList>
    </citation>
    <scope>NUCLEOTIDE SEQUENCE</scope>
</reference>
<accession>A0A7R9I750</accession>
<name>A0A7R9I750_9NEOP</name>
<dbReference type="EMBL" id="OD573421">
    <property type="protein sequence ID" value="CAD7450063.1"/>
    <property type="molecule type" value="Genomic_DNA"/>
</dbReference>
<sequence>MVSKSHGHSATETNGLMRTISAGFTTFSTKIKTFVSRVSSVECELCSSLSSGSSVGCELCSSLSSGSSVECELCSSLSSGSSWKQCELCSSLSSGSSVVSTVFLSVQWQQYRQYTVSTVYDAPKSPRKSRLSPDLLNAVPKEKQFPPPPMTWIVELSELSNVETPVETGPQSSWSESSTSTSQPKSSLKCPIFLTYRQGILHPQVSDIPDLQARHTPPSSKAYSTLKCLIFLTYRQGILHASARSNVNNADPWLTPSEGVNTPEKDQTPIDHRRRVAVPRQHDDVQLVPDFFREVEAPHVTQGGQVLA</sequence>
<protein>
    <submittedName>
        <fullName evidence="2">Uncharacterized protein</fullName>
    </submittedName>
</protein>
<evidence type="ECO:0000313" key="2">
    <source>
        <dbReference type="EMBL" id="CAD7450063.1"/>
    </source>
</evidence>
<feature type="compositionally biased region" description="Low complexity" evidence="1">
    <location>
        <begin position="170"/>
        <end position="186"/>
    </location>
</feature>